<evidence type="ECO:0000313" key="1">
    <source>
        <dbReference type="EMBL" id="SFS37112.1"/>
    </source>
</evidence>
<evidence type="ECO:0000313" key="2">
    <source>
        <dbReference type="Proteomes" id="UP000183209"/>
    </source>
</evidence>
<sequence length="49" mass="5576">MSLALHALLAIANALPLEPHLFHENLHIYPIRNFDRGLPPSAVYMDLIR</sequence>
<gene>
    <name evidence="1" type="ORF">SAMN04487906_0194</name>
</gene>
<reference evidence="1 2" key="1">
    <citation type="submission" date="2016-10" db="EMBL/GenBank/DDBJ databases">
        <authorList>
            <person name="de Groot N.N."/>
        </authorList>
    </citation>
    <scope>NUCLEOTIDE SEQUENCE [LARGE SCALE GENOMIC DNA]</scope>
    <source>
        <strain evidence="1 2">CGMCC 1.6114</strain>
    </source>
</reference>
<protein>
    <submittedName>
        <fullName evidence="1">Uncharacterized protein</fullName>
    </submittedName>
</protein>
<proteinExistence type="predicted"/>
<name>A0A1I6PA73_9FLAO</name>
<organism evidence="1 2">
    <name type="scientific">Zhouia amylolytica</name>
    <dbReference type="NCBI Taxonomy" id="376730"/>
    <lineage>
        <taxon>Bacteria</taxon>
        <taxon>Pseudomonadati</taxon>
        <taxon>Bacteroidota</taxon>
        <taxon>Flavobacteriia</taxon>
        <taxon>Flavobacteriales</taxon>
        <taxon>Flavobacteriaceae</taxon>
        <taxon>Zhouia</taxon>
    </lineage>
</organism>
<dbReference type="Proteomes" id="UP000183209">
    <property type="component" value="Unassembled WGS sequence"/>
</dbReference>
<accession>A0A1I6PA73</accession>
<dbReference type="EMBL" id="FPAG01000001">
    <property type="protein sequence ID" value="SFS37112.1"/>
    <property type="molecule type" value="Genomic_DNA"/>
</dbReference>
<dbReference type="AlphaFoldDB" id="A0A1I6PA73"/>